<dbReference type="EMBL" id="AMWX01000001">
    <property type="protein sequence ID" value="EKO37143.1"/>
    <property type="molecule type" value="Genomic_DNA"/>
</dbReference>
<dbReference type="Proteomes" id="UP000010310">
    <property type="component" value="Unassembled WGS sequence"/>
</dbReference>
<dbReference type="PANTHER" id="PTHR37466">
    <property type="entry name" value="SLR1628 PROTEIN"/>
    <property type="match status" value="1"/>
</dbReference>
<dbReference type="Gene3D" id="3.30.56.110">
    <property type="entry name" value="Protein of unknown function DUF2237"/>
    <property type="match status" value="1"/>
</dbReference>
<dbReference type="PATRIC" id="fig|1208365.4.peg.236"/>
<dbReference type="PANTHER" id="PTHR37466:SF1">
    <property type="entry name" value="SLR1628 PROTEIN"/>
    <property type="match status" value="1"/>
</dbReference>
<dbReference type="AlphaFoldDB" id="K6H3T0"/>
<keyword evidence="2" id="KW-1185">Reference proteome</keyword>
<comment type="caution">
    <text evidence="1">The sequence shown here is derived from an EMBL/GenBank/DDBJ whole genome shotgun (WGS) entry which is preliminary data.</text>
</comment>
<reference evidence="1 2" key="1">
    <citation type="submission" date="2012-09" db="EMBL/GenBank/DDBJ databases">
        <authorList>
            <person name="Dupont C.L."/>
            <person name="Rusch D.B."/>
            <person name="Lombardo M.-J."/>
            <person name="Novotny M."/>
            <person name="Yee-Greenbaum J."/>
            <person name="Laskin R."/>
        </authorList>
    </citation>
    <scope>NUCLEOTIDE SEQUENCE [LARGE SCALE GENOMIC DNA]</scope>
    <source>
        <strain evidence="1">SAR86E</strain>
    </source>
</reference>
<gene>
    <name evidence="1" type="ORF">B273_0233</name>
</gene>
<dbReference type="InterPro" id="IPR018714">
    <property type="entry name" value="DUF2237"/>
</dbReference>
<name>K6H3T0_9GAMM</name>
<evidence type="ECO:0000313" key="2">
    <source>
        <dbReference type="Proteomes" id="UP000010310"/>
    </source>
</evidence>
<accession>K6H3T0</accession>
<dbReference type="Pfam" id="PF09996">
    <property type="entry name" value="DUF2237"/>
    <property type="match status" value="1"/>
</dbReference>
<proteinExistence type="predicted"/>
<organism evidence="1 2">
    <name type="scientific">SAR86 cluster bacterium SAR86E</name>
    <dbReference type="NCBI Taxonomy" id="1208365"/>
    <lineage>
        <taxon>Bacteria</taxon>
        <taxon>Pseudomonadati</taxon>
        <taxon>Pseudomonadota</taxon>
        <taxon>Gammaproteobacteria</taxon>
        <taxon>SAR86 cluster</taxon>
    </lineage>
</organism>
<protein>
    <submittedName>
        <fullName evidence="1">PF09996 family protein</fullName>
    </submittedName>
</protein>
<evidence type="ECO:0000313" key="1">
    <source>
        <dbReference type="EMBL" id="EKO37143.1"/>
    </source>
</evidence>
<dbReference type="STRING" id="1208365.B273_0233"/>
<sequence>MDQDHGIHTVCAHMTDEFLAFSKSQGNDLSTPMPEYGFPGLKEGDDWCLCAPRWVEAYEANCAPKIYLTKTHEKTLELVPLKILREYALDIN</sequence>